<dbReference type="EMBL" id="CP018477">
    <property type="protein sequence ID" value="ASV72661.1"/>
    <property type="molecule type" value="Genomic_DNA"/>
</dbReference>
<gene>
    <name evidence="1" type="ORF">THTE_0059</name>
</gene>
<accession>A0A286R9M6</accession>
<proteinExistence type="predicted"/>
<keyword evidence="2" id="KW-1185">Reference proteome</keyword>
<reference evidence="1 2" key="1">
    <citation type="journal article" name="Front. Microbiol.">
        <title>Sugar Metabolism of the First Thermophilic Planctomycete Thermogutta terrifontis: Comparative Genomic and Transcriptomic Approaches.</title>
        <authorList>
            <person name="Elcheninov A.G."/>
            <person name="Menzel P."/>
            <person name="Gudbergsdottir S.R."/>
            <person name="Slesarev A.I."/>
            <person name="Kadnikov V.V."/>
            <person name="Krogh A."/>
            <person name="Bonch-Osmolovskaya E.A."/>
            <person name="Peng X."/>
            <person name="Kublanov I.V."/>
        </authorList>
    </citation>
    <scope>NUCLEOTIDE SEQUENCE [LARGE SCALE GENOMIC DNA]</scope>
    <source>
        <strain evidence="1 2">R1</strain>
    </source>
</reference>
<name>A0A286R9M6_9BACT</name>
<dbReference type="AlphaFoldDB" id="A0A286R9M6"/>
<evidence type="ECO:0000313" key="2">
    <source>
        <dbReference type="Proteomes" id="UP000215086"/>
    </source>
</evidence>
<organism evidence="1 2">
    <name type="scientific">Thermogutta terrifontis</name>
    <dbReference type="NCBI Taxonomy" id="1331910"/>
    <lineage>
        <taxon>Bacteria</taxon>
        <taxon>Pseudomonadati</taxon>
        <taxon>Planctomycetota</taxon>
        <taxon>Planctomycetia</taxon>
        <taxon>Pirellulales</taxon>
        <taxon>Thermoguttaceae</taxon>
        <taxon>Thermogutta</taxon>
    </lineage>
</organism>
<sequence>MNCPYRIAVRMMVPRARADPRIPVARGKVGMYQQIAALT</sequence>
<dbReference type="KEGG" id="ttf:THTE_0059"/>
<protein>
    <submittedName>
        <fullName evidence="1">Uncharacterized protein</fullName>
    </submittedName>
</protein>
<dbReference type="Proteomes" id="UP000215086">
    <property type="component" value="Chromosome"/>
</dbReference>
<evidence type="ECO:0000313" key="1">
    <source>
        <dbReference type="EMBL" id="ASV72661.1"/>
    </source>
</evidence>